<sequence>MFLLHTIKPAKGATKKRKRVGRGDASGHGTYSGRGQKGQKSRSGGRKGLKRKGMKQILLKTPKLRGFHSLYPKARVVNVNELSRHFSKGAQITPRSLLKAGLIDTIKMPVKILGKGELSVENLEFRDLKLSKSVAEQIKKMGGKIIK</sequence>
<evidence type="ECO:0000313" key="8">
    <source>
        <dbReference type="Proteomes" id="UP000228510"/>
    </source>
</evidence>
<gene>
    <name evidence="4 7" type="primary">rplO</name>
    <name evidence="7" type="ORF">COU01_04280</name>
</gene>
<dbReference type="Pfam" id="PF00828">
    <property type="entry name" value="Ribosomal_L27A"/>
    <property type="match status" value="1"/>
</dbReference>
<organism evidence="7 8">
    <name type="scientific">Candidatus Falkowbacteria bacterium CG10_big_fil_rev_8_21_14_0_10_44_15</name>
    <dbReference type="NCBI Taxonomy" id="1974569"/>
    <lineage>
        <taxon>Bacteria</taxon>
        <taxon>Candidatus Falkowiibacteriota</taxon>
    </lineage>
</organism>
<feature type="compositionally biased region" description="Basic residues" evidence="5">
    <location>
        <begin position="37"/>
        <end position="54"/>
    </location>
</feature>
<comment type="subunit">
    <text evidence="4">Part of the 50S ribosomal subunit.</text>
</comment>
<dbReference type="GO" id="GO:0006412">
    <property type="term" value="P:translation"/>
    <property type="evidence" value="ECO:0007669"/>
    <property type="project" value="UniProtKB-UniRule"/>
</dbReference>
<evidence type="ECO:0000313" key="7">
    <source>
        <dbReference type="EMBL" id="PIR91981.1"/>
    </source>
</evidence>
<protein>
    <recommendedName>
        <fullName evidence="4">Large ribosomal subunit protein uL15</fullName>
    </recommendedName>
</protein>
<evidence type="ECO:0000256" key="2">
    <source>
        <dbReference type="ARBA" id="ARBA00022980"/>
    </source>
</evidence>
<keyword evidence="3 4" id="KW-0687">Ribonucleoprotein</keyword>
<evidence type="ECO:0000256" key="3">
    <source>
        <dbReference type="ARBA" id="ARBA00023274"/>
    </source>
</evidence>
<dbReference type="InterPro" id="IPR036227">
    <property type="entry name" value="Ribosomal_uL15/eL18_sf"/>
</dbReference>
<dbReference type="PANTHER" id="PTHR12934:SF11">
    <property type="entry name" value="LARGE RIBOSOMAL SUBUNIT PROTEIN UL15M"/>
    <property type="match status" value="1"/>
</dbReference>
<keyword evidence="2 4" id="KW-0689">Ribosomal protein</keyword>
<feature type="domain" description="Large ribosomal subunit protein uL15/eL18" evidence="6">
    <location>
        <begin position="76"/>
        <end position="145"/>
    </location>
</feature>
<reference evidence="8" key="1">
    <citation type="submission" date="2017-09" db="EMBL/GenBank/DDBJ databases">
        <title>Depth-based differentiation of microbial function through sediment-hosted aquifers and enrichment of novel symbionts in the deep terrestrial subsurface.</title>
        <authorList>
            <person name="Probst A.J."/>
            <person name="Ladd B."/>
            <person name="Jarett J.K."/>
            <person name="Geller-Mcgrath D.E."/>
            <person name="Sieber C.M.K."/>
            <person name="Emerson J.B."/>
            <person name="Anantharaman K."/>
            <person name="Thomas B.C."/>
            <person name="Malmstrom R."/>
            <person name="Stieglmeier M."/>
            <person name="Klingl A."/>
            <person name="Woyke T."/>
            <person name="Ryan C.M."/>
            <person name="Banfield J.F."/>
        </authorList>
    </citation>
    <scope>NUCLEOTIDE SEQUENCE [LARGE SCALE GENOMIC DNA]</scope>
</reference>
<evidence type="ECO:0000256" key="5">
    <source>
        <dbReference type="SAM" id="MobiDB-lite"/>
    </source>
</evidence>
<comment type="similarity">
    <text evidence="1 4">Belongs to the universal ribosomal protein uL15 family.</text>
</comment>
<comment type="function">
    <text evidence="4">Binds to the 23S rRNA.</text>
</comment>
<dbReference type="InterPro" id="IPR021131">
    <property type="entry name" value="Ribosomal_uL15/eL18"/>
</dbReference>
<dbReference type="HAMAP" id="MF_01341">
    <property type="entry name" value="Ribosomal_uL15"/>
    <property type="match status" value="1"/>
</dbReference>
<proteinExistence type="inferred from homology"/>
<dbReference type="GO" id="GO:0022625">
    <property type="term" value="C:cytosolic large ribosomal subunit"/>
    <property type="evidence" value="ECO:0007669"/>
    <property type="project" value="TreeGrafter"/>
</dbReference>
<dbReference type="NCBIfam" id="TIGR01071">
    <property type="entry name" value="rplO_bact"/>
    <property type="match status" value="1"/>
</dbReference>
<dbReference type="AlphaFoldDB" id="A0A2H0UYR9"/>
<comment type="caution">
    <text evidence="7">The sequence shown here is derived from an EMBL/GenBank/DDBJ whole genome shotgun (WGS) entry which is preliminary data.</text>
</comment>
<dbReference type="PANTHER" id="PTHR12934">
    <property type="entry name" value="50S RIBOSOMAL PROTEIN L15"/>
    <property type="match status" value="1"/>
</dbReference>
<dbReference type="InterPro" id="IPR005749">
    <property type="entry name" value="Ribosomal_uL15_bac-type"/>
</dbReference>
<dbReference type="EMBL" id="PFAT01000054">
    <property type="protein sequence ID" value="PIR91981.1"/>
    <property type="molecule type" value="Genomic_DNA"/>
</dbReference>
<dbReference type="Proteomes" id="UP000228510">
    <property type="component" value="Unassembled WGS sequence"/>
</dbReference>
<feature type="region of interest" description="Disordered" evidence="5">
    <location>
        <begin position="1"/>
        <end position="55"/>
    </location>
</feature>
<feature type="compositionally biased region" description="Gly residues" evidence="5">
    <location>
        <begin position="24"/>
        <end position="36"/>
    </location>
</feature>
<dbReference type="InterPro" id="IPR030878">
    <property type="entry name" value="Ribosomal_uL15"/>
</dbReference>
<name>A0A2H0UYR9_9BACT</name>
<accession>A0A2H0UYR9</accession>
<evidence type="ECO:0000256" key="1">
    <source>
        <dbReference type="ARBA" id="ARBA00007320"/>
    </source>
</evidence>
<dbReference type="GO" id="GO:0019843">
    <property type="term" value="F:rRNA binding"/>
    <property type="evidence" value="ECO:0007669"/>
    <property type="project" value="UniProtKB-UniRule"/>
</dbReference>
<dbReference type="Gene3D" id="3.100.10.10">
    <property type="match status" value="1"/>
</dbReference>
<keyword evidence="4" id="KW-0699">rRNA-binding</keyword>
<dbReference type="GO" id="GO:0003735">
    <property type="term" value="F:structural constituent of ribosome"/>
    <property type="evidence" value="ECO:0007669"/>
    <property type="project" value="InterPro"/>
</dbReference>
<dbReference type="SUPFAM" id="SSF52080">
    <property type="entry name" value="Ribosomal proteins L15p and L18e"/>
    <property type="match status" value="1"/>
</dbReference>
<evidence type="ECO:0000259" key="6">
    <source>
        <dbReference type="Pfam" id="PF00828"/>
    </source>
</evidence>
<evidence type="ECO:0000256" key="4">
    <source>
        <dbReference type="HAMAP-Rule" id="MF_01341"/>
    </source>
</evidence>
<keyword evidence="4" id="KW-0694">RNA-binding</keyword>